<dbReference type="Proteomes" id="UP000276982">
    <property type="component" value="Unassembled WGS sequence"/>
</dbReference>
<dbReference type="InterPro" id="IPR008571">
    <property type="entry name" value="HerA-like"/>
</dbReference>
<organism evidence="3 4">
    <name type="scientific">Lachnoanaerobaculum orale</name>
    <dbReference type="NCBI Taxonomy" id="979627"/>
    <lineage>
        <taxon>Bacteria</taxon>
        <taxon>Bacillati</taxon>
        <taxon>Bacillota</taxon>
        <taxon>Clostridia</taxon>
        <taxon>Lachnospirales</taxon>
        <taxon>Lachnospiraceae</taxon>
        <taxon>Lachnoanaerobaculum</taxon>
    </lineage>
</organism>
<comment type="caution">
    <text evidence="3">The sequence shown here is derived from an EMBL/GenBank/DDBJ whole genome shotgun (WGS) entry which is preliminary data.</text>
</comment>
<protein>
    <submittedName>
        <fullName evidence="3">ATP-binding protein</fullName>
    </submittedName>
</protein>
<gene>
    <name evidence="3" type="ORF">EHW90_10320</name>
</gene>
<reference evidence="3 4" key="1">
    <citation type="submission" date="2018-11" db="EMBL/GenBank/DDBJ databases">
        <title>Genome sequencing of Lachnoanaerobaculum orale DSM 24553T.</title>
        <authorList>
            <person name="Kook J.-K."/>
            <person name="Park S.-N."/>
            <person name="Lim Y.K."/>
        </authorList>
    </citation>
    <scope>NUCLEOTIDE SEQUENCE [LARGE SCALE GENOMIC DNA]</scope>
    <source>
        <strain evidence="3 4">DSM 24553</strain>
    </source>
</reference>
<keyword evidence="4" id="KW-1185">Reference proteome</keyword>
<dbReference type="PANTHER" id="PTHR42957:SF1">
    <property type="entry name" value="HELICASE MJ1565-RELATED"/>
    <property type="match status" value="1"/>
</dbReference>
<dbReference type="SUPFAM" id="SSF52540">
    <property type="entry name" value="P-loop containing nucleoside triphosphate hydrolases"/>
    <property type="match status" value="1"/>
</dbReference>
<evidence type="ECO:0000313" key="4">
    <source>
        <dbReference type="Proteomes" id="UP000276982"/>
    </source>
</evidence>
<evidence type="ECO:0000259" key="2">
    <source>
        <dbReference type="Pfam" id="PF01935"/>
    </source>
</evidence>
<dbReference type="InterPro" id="IPR002789">
    <property type="entry name" value="HerA_central"/>
</dbReference>
<dbReference type="RefSeq" id="WP_124952698.1">
    <property type="nucleotide sequence ID" value="NZ_RRCM01000002.1"/>
</dbReference>
<proteinExistence type="predicted"/>
<accession>A0A3P3Q0W8</accession>
<feature type="domain" description="Helicase HerA central" evidence="2">
    <location>
        <begin position="527"/>
        <end position="760"/>
    </location>
</feature>
<name>A0A3P3Q0W8_9FIRM</name>
<keyword evidence="3" id="KW-0547">Nucleotide-binding</keyword>
<sequence length="1057" mass="117290">MNTELSEVQNIDKLNESLLLAKDIITKDYLYQLNQYQVADIPTELQELDITEYTRIYKFTKMVSDKKESVIDKFVTVLNAAYLSNATVVTFIKSNKEYTDYYLGVVNKHNNDITTQGEILKRALTGNFPGLEILPISGDRKKQLIDTIFEDDYITSISGIASVRNEKDNSYEKFVQGIEHLIDSVEGREYSVVVIADPISAKEIASTKLGYESLYTQLSPFLKTSISYNESESITVNQTHTEGLSDSISESTSLTQSYSKTSGWNEGISSGTSTNKDTGQLLGLAGAAIGGAAGFFLGPLGVAGGAYLGSSIGGQIGSTLIGSHGTNTGQSSGTSGGSSESSGKSSSKSYSSSTQSSDSSGESEGTTHGRTLQLSNENKMVKDLLSKIDKQVERLLKCESYGAFNCATYVISSDPETNAIVSSGYSALMRGDNSSLQTSQINNWNEDTRDRRIVKEYLKRLSHPLFISPINSKILLSPASISNSYELTVNIGLPKKSINGLPVFEMAAFGRNVFETNLSNKNTSKINLGNIYHMGSEQATKVDLNLKSLAMHTFITGSTGSGKSNTVYQLLRELKKQKIHFLVVEPAKGEYKHVFGNDDAKVYGTNIYLTPLLKLNPFKFPVGIHVLEHIDRLIEIFNVCWPMYAAMPAVLKESVERSYKNAGWNLETSRNTYSNKLFPTFVDVLRELNNVMNESSFSDEVRDNYIGALATRIQSLTNGIYKKIFDSDELGDDKLFDENVIIDLSRVGSVETKSMIMGILVMRLQEYRMTSGAMNADLKHVTVLEEAHNLLKRTSTEQSGESANLLGKSVEMLSNAIAEVRTYGEGFIIADQAPGLLDMSVIRNTNTKIIMRLPDAEDRNLVGKSANLTEDQIKELAKIPTGIAAVYQNNWLEPVLCKVGYESADGMYENISEDVTFGYNENSLIINKLLDKVAGERLDLNMNELIDKVIKSSFTTYEKTELIRLFKQNGYIGIDDIQSVVFNIVANDDLIREAEGSESIEEWMNTYIYAEDSIVSGLSEWRRNQIAECILREQIMRHEVEESYLEQFREYINSEVI</sequence>
<evidence type="ECO:0000256" key="1">
    <source>
        <dbReference type="SAM" id="MobiDB-lite"/>
    </source>
</evidence>
<evidence type="ECO:0000313" key="3">
    <source>
        <dbReference type="EMBL" id="RRJ14093.1"/>
    </source>
</evidence>
<feature type="compositionally biased region" description="Low complexity" evidence="1">
    <location>
        <begin position="323"/>
        <end position="369"/>
    </location>
</feature>
<dbReference type="Pfam" id="PF01935">
    <property type="entry name" value="DUF87"/>
    <property type="match status" value="1"/>
</dbReference>
<dbReference type="InterPro" id="IPR027417">
    <property type="entry name" value="P-loop_NTPase"/>
</dbReference>
<feature type="region of interest" description="Disordered" evidence="1">
    <location>
        <begin position="323"/>
        <end position="375"/>
    </location>
</feature>
<dbReference type="GO" id="GO:0005524">
    <property type="term" value="F:ATP binding"/>
    <property type="evidence" value="ECO:0007669"/>
    <property type="project" value="UniProtKB-KW"/>
</dbReference>
<keyword evidence="3" id="KW-0067">ATP-binding</keyword>
<dbReference type="Gene3D" id="3.40.50.300">
    <property type="entry name" value="P-loop containing nucleotide triphosphate hydrolases"/>
    <property type="match status" value="2"/>
</dbReference>
<dbReference type="PANTHER" id="PTHR42957">
    <property type="entry name" value="HELICASE MJ1565-RELATED"/>
    <property type="match status" value="1"/>
</dbReference>
<dbReference type="AlphaFoldDB" id="A0A3P3Q0W8"/>
<dbReference type="EMBL" id="RRCM01000002">
    <property type="protein sequence ID" value="RRJ14093.1"/>
    <property type="molecule type" value="Genomic_DNA"/>
</dbReference>